<evidence type="ECO:0000313" key="2">
    <source>
        <dbReference type="Proteomes" id="UP000032247"/>
    </source>
</evidence>
<dbReference type="PATRIC" id="fig|1423.173.peg.3849"/>
<dbReference type="AlphaFoldDB" id="A0A0D1I8N3"/>
<reference evidence="1 2" key="1">
    <citation type="submission" date="2014-12" db="EMBL/GenBank/DDBJ databases">
        <title>Comparative genome analysis of Bacillus coagulans HM-08, Clostridium butyricum HM-68, Bacillus subtilis HM-66 and Bacillus licheniformis BL-09.</title>
        <authorList>
            <person name="Zhang H."/>
        </authorList>
    </citation>
    <scope>NUCLEOTIDE SEQUENCE [LARGE SCALE GENOMIC DNA]</scope>
    <source>
        <strain evidence="1 2">HM-66</strain>
    </source>
</reference>
<protein>
    <submittedName>
        <fullName evidence="1">Uncharacterized protein</fullName>
    </submittedName>
</protein>
<comment type="caution">
    <text evidence="1">The sequence shown here is derived from an EMBL/GenBank/DDBJ whole genome shotgun (WGS) entry which is preliminary data.</text>
</comment>
<organism evidence="1 2">
    <name type="scientific">Bacillus subtilis</name>
    <dbReference type="NCBI Taxonomy" id="1423"/>
    <lineage>
        <taxon>Bacteria</taxon>
        <taxon>Bacillati</taxon>
        <taxon>Bacillota</taxon>
        <taxon>Bacilli</taxon>
        <taxon>Bacillales</taxon>
        <taxon>Bacillaceae</taxon>
        <taxon>Bacillus</taxon>
    </lineage>
</organism>
<name>A0A0D1I8N3_BACIU</name>
<evidence type="ECO:0000313" key="1">
    <source>
        <dbReference type="EMBL" id="KIU05318.1"/>
    </source>
</evidence>
<dbReference type="EMBL" id="JXBC01000013">
    <property type="protein sequence ID" value="KIU05318.1"/>
    <property type="molecule type" value="Genomic_DNA"/>
</dbReference>
<dbReference type="Proteomes" id="UP000032247">
    <property type="component" value="Unassembled WGS sequence"/>
</dbReference>
<sequence>MSSPHVKQSASPISIPDGFILQDAGKEADISEGRPASLIWRMHV</sequence>
<proteinExistence type="predicted"/>
<accession>A0A0D1I8N3</accession>
<gene>
    <name evidence="1" type="ORF">SC09_contig4orf00059</name>
</gene>